<keyword evidence="1" id="KW-0175">Coiled coil</keyword>
<feature type="coiled-coil region" evidence="1">
    <location>
        <begin position="162"/>
        <end position="214"/>
    </location>
</feature>
<evidence type="ECO:0000256" key="1">
    <source>
        <dbReference type="SAM" id="Coils"/>
    </source>
</evidence>
<dbReference type="Proteomes" id="UP001053296">
    <property type="component" value="Chromosome"/>
</dbReference>
<protein>
    <recommendedName>
        <fullName evidence="4">HTH merR-type domain-containing protein</fullName>
    </recommendedName>
</protein>
<sequence>MNWLPVAEIATRTRIPAPTARRYAALFKDFLGGRKMGRVTKYPEESVVVFERISRLYNDGMVTSEIDDALRTEFPRTIDVEHKASTMTPPGDGVADMTSTFNEVMGKVASCMEIIADQKSIIDNQQADIQKLKSAFVLLARGQKRLKSVPPAPPIQALPAHIAEQTKALEEKDAEIEEIALKLSFDTSDLKAKLQILESELVRLRKDRREMEKYLQDKIDRLKETAS</sequence>
<gene>
    <name evidence="2" type="ORF">PSDVSF_22700</name>
</gene>
<name>A0ABM7P7X2_9BACT</name>
<accession>A0ABM7P7X2</accession>
<evidence type="ECO:0008006" key="4">
    <source>
        <dbReference type="Google" id="ProtNLM"/>
    </source>
</evidence>
<evidence type="ECO:0000313" key="2">
    <source>
        <dbReference type="EMBL" id="BCS89028.1"/>
    </source>
</evidence>
<reference evidence="2" key="1">
    <citation type="journal article" date="2022" name="Arch. Microbiol.">
        <title>Pseudodesulfovibrio sediminis sp. nov., a mesophilic and neutrophilic sulfate-reducing bacterium isolated from sediment of a brackish lake.</title>
        <authorList>
            <person name="Takahashi A."/>
            <person name="Kojima H."/>
            <person name="Watanabe M."/>
            <person name="Fukui M."/>
        </authorList>
    </citation>
    <scope>NUCLEOTIDE SEQUENCE</scope>
    <source>
        <strain evidence="2">SF6</strain>
    </source>
</reference>
<evidence type="ECO:0000313" key="3">
    <source>
        <dbReference type="Proteomes" id="UP001053296"/>
    </source>
</evidence>
<organism evidence="2 3">
    <name type="scientific">Pseudodesulfovibrio sediminis</name>
    <dbReference type="NCBI Taxonomy" id="2810563"/>
    <lineage>
        <taxon>Bacteria</taxon>
        <taxon>Pseudomonadati</taxon>
        <taxon>Thermodesulfobacteriota</taxon>
        <taxon>Desulfovibrionia</taxon>
        <taxon>Desulfovibrionales</taxon>
        <taxon>Desulfovibrionaceae</taxon>
    </lineage>
</organism>
<dbReference type="EMBL" id="AP024485">
    <property type="protein sequence ID" value="BCS89028.1"/>
    <property type="molecule type" value="Genomic_DNA"/>
</dbReference>
<dbReference type="RefSeq" id="WP_229591017.1">
    <property type="nucleotide sequence ID" value="NZ_AP024485.1"/>
</dbReference>
<keyword evidence="3" id="KW-1185">Reference proteome</keyword>
<proteinExistence type="predicted"/>